<dbReference type="STRING" id="6205.A0A0R3X9U4"/>
<keyword evidence="9 10" id="KW-0472">Membrane</keyword>
<evidence type="ECO:0000313" key="13">
    <source>
        <dbReference type="Proteomes" id="UP000274429"/>
    </source>
</evidence>
<evidence type="ECO:0000256" key="5">
    <source>
        <dbReference type="ARBA" id="ARBA00022692"/>
    </source>
</evidence>
<dbReference type="Proteomes" id="UP000274429">
    <property type="component" value="Unassembled WGS sequence"/>
</dbReference>
<name>A0A0R3X9U4_HYDTA</name>
<evidence type="ECO:0000256" key="1">
    <source>
        <dbReference type="ARBA" id="ARBA00004323"/>
    </source>
</evidence>
<dbReference type="GO" id="GO:0006493">
    <property type="term" value="P:protein O-linked glycosylation"/>
    <property type="evidence" value="ECO:0007669"/>
    <property type="project" value="TreeGrafter"/>
</dbReference>
<evidence type="ECO:0000256" key="11">
    <source>
        <dbReference type="SAM" id="MobiDB-lite"/>
    </source>
</evidence>
<keyword evidence="3 10" id="KW-0328">Glycosyltransferase</keyword>
<evidence type="ECO:0000256" key="8">
    <source>
        <dbReference type="ARBA" id="ARBA00023034"/>
    </source>
</evidence>
<keyword evidence="7 10" id="KW-1133">Transmembrane helix</keyword>
<evidence type="ECO:0000313" key="12">
    <source>
        <dbReference type="EMBL" id="VDM35284.1"/>
    </source>
</evidence>
<protein>
    <recommendedName>
        <fullName evidence="10">Hexosyltransferase</fullName>
        <ecNumber evidence="10">2.4.1.-</ecNumber>
    </recommendedName>
</protein>
<dbReference type="GO" id="GO:0016758">
    <property type="term" value="F:hexosyltransferase activity"/>
    <property type="evidence" value="ECO:0007669"/>
    <property type="project" value="InterPro"/>
</dbReference>
<keyword evidence="13" id="KW-1185">Reference proteome</keyword>
<evidence type="ECO:0000256" key="6">
    <source>
        <dbReference type="ARBA" id="ARBA00022968"/>
    </source>
</evidence>
<dbReference type="InterPro" id="IPR029044">
    <property type="entry name" value="Nucleotide-diphossugar_trans"/>
</dbReference>
<evidence type="ECO:0000256" key="7">
    <source>
        <dbReference type="ARBA" id="ARBA00022989"/>
    </source>
</evidence>
<dbReference type="AlphaFoldDB" id="A0A0R3X9U4"/>
<accession>A0A0R3X9U4</accession>
<dbReference type="Pfam" id="PF01762">
    <property type="entry name" value="Galactosyl_T"/>
    <property type="match status" value="1"/>
</dbReference>
<dbReference type="PANTHER" id="PTHR11214">
    <property type="entry name" value="BETA-1,3-N-ACETYLGLUCOSAMINYLTRANSFERASE"/>
    <property type="match status" value="1"/>
</dbReference>
<reference evidence="12 13" key="2">
    <citation type="submission" date="2018-11" db="EMBL/GenBank/DDBJ databases">
        <authorList>
            <consortium name="Pathogen Informatics"/>
        </authorList>
    </citation>
    <scope>NUCLEOTIDE SEQUENCE [LARGE SCALE GENOMIC DNA]</scope>
</reference>
<keyword evidence="8 10" id="KW-0333">Golgi apparatus</keyword>
<dbReference type="SUPFAM" id="SSF53448">
    <property type="entry name" value="Nucleotide-diphospho-sugar transferases"/>
    <property type="match status" value="1"/>
</dbReference>
<evidence type="ECO:0000256" key="2">
    <source>
        <dbReference type="ARBA" id="ARBA00008661"/>
    </source>
</evidence>
<feature type="transmembrane region" description="Helical" evidence="10">
    <location>
        <begin position="7"/>
        <end position="23"/>
    </location>
</feature>
<evidence type="ECO:0000256" key="3">
    <source>
        <dbReference type="ARBA" id="ARBA00022676"/>
    </source>
</evidence>
<sequence length="477" mass="55263">MRWHRRIGFGIWVIIVTIALISFKTSRNKPGSARVNEFGDRKPNMSSQQCRWPPWDPQESAQESVYNITLCVTLSPRFSSKKLSKRYPLTDLFRMSGPQRKVTFEDLSKLPRRFWRRVKYPNIYQTYPQDVPLKELVAAIKAGRPVSVVSLPSNVFEHARLKDGMTYFYPLKCTIPFYPKLPEYNFPLKILRTSNSVCTRNSQHDLVIVVKSAVHAWDMRAAFREFVHEQKAQHPKWKIGVVFSMGLPRHHGGRVFTREGHPIALGGRSGELADYFDGKISQTMEYVLHEIAHHDDILLGDYEDTYFNLTWKTVTNLRWLSAFCGQRNGDVFLVLDDDHKVNFTYLEAFLKTLQPDVKRTSIFGLIGRRDSAYRKPNGKRFLSYREFPWDIMAPYPRGFGQLFGADIVDDLAIGSAYTRYNYAPEDVYLGMLALKLGIQLRNVKDMYDHNDFKARHRTGKPVLVALKKYFDALISLS</sequence>
<evidence type="ECO:0000256" key="9">
    <source>
        <dbReference type="ARBA" id="ARBA00023136"/>
    </source>
</evidence>
<dbReference type="Gene3D" id="3.90.550.50">
    <property type="match status" value="1"/>
</dbReference>
<comment type="subcellular location">
    <subcellularLocation>
        <location evidence="1 10">Golgi apparatus membrane</location>
        <topology evidence="1 10">Single-pass type II membrane protein</topology>
    </subcellularLocation>
</comment>
<dbReference type="EC" id="2.4.1.-" evidence="10"/>
<gene>
    <name evidence="12" type="ORF">TTAC_LOCUS10304</name>
</gene>
<comment type="similarity">
    <text evidence="2 10">Belongs to the glycosyltransferase 31 family.</text>
</comment>
<dbReference type="OrthoDB" id="2139606at2759"/>
<dbReference type="WBParaSite" id="TTAC_0001031901-mRNA-1">
    <property type="protein sequence ID" value="TTAC_0001031901-mRNA-1"/>
    <property type="gene ID" value="TTAC_0001031901"/>
</dbReference>
<dbReference type="InterPro" id="IPR002659">
    <property type="entry name" value="Glyco_trans_31"/>
</dbReference>
<keyword evidence="4" id="KW-0808">Transferase</keyword>
<dbReference type="GO" id="GO:0000139">
    <property type="term" value="C:Golgi membrane"/>
    <property type="evidence" value="ECO:0007669"/>
    <property type="project" value="UniProtKB-SubCell"/>
</dbReference>
<keyword evidence="6 10" id="KW-0735">Signal-anchor</keyword>
<dbReference type="EMBL" id="UYWX01021529">
    <property type="protein sequence ID" value="VDM35284.1"/>
    <property type="molecule type" value="Genomic_DNA"/>
</dbReference>
<reference evidence="14" key="1">
    <citation type="submission" date="2017-02" db="UniProtKB">
        <authorList>
            <consortium name="WormBaseParasite"/>
        </authorList>
    </citation>
    <scope>IDENTIFICATION</scope>
</reference>
<keyword evidence="5 10" id="KW-0812">Transmembrane</keyword>
<organism evidence="14">
    <name type="scientific">Hydatigena taeniaeformis</name>
    <name type="common">Feline tapeworm</name>
    <name type="synonym">Taenia taeniaeformis</name>
    <dbReference type="NCBI Taxonomy" id="6205"/>
    <lineage>
        <taxon>Eukaryota</taxon>
        <taxon>Metazoa</taxon>
        <taxon>Spiralia</taxon>
        <taxon>Lophotrochozoa</taxon>
        <taxon>Platyhelminthes</taxon>
        <taxon>Cestoda</taxon>
        <taxon>Eucestoda</taxon>
        <taxon>Cyclophyllidea</taxon>
        <taxon>Taeniidae</taxon>
        <taxon>Hydatigera</taxon>
    </lineage>
</organism>
<feature type="region of interest" description="Disordered" evidence="11">
    <location>
        <begin position="28"/>
        <end position="53"/>
    </location>
</feature>
<evidence type="ECO:0000256" key="10">
    <source>
        <dbReference type="RuleBase" id="RU363063"/>
    </source>
</evidence>
<dbReference type="PANTHER" id="PTHR11214:SF314">
    <property type="entry name" value="HEXOSYLTRANSFERASE"/>
    <property type="match status" value="1"/>
</dbReference>
<proteinExistence type="inferred from homology"/>
<evidence type="ECO:0000313" key="14">
    <source>
        <dbReference type="WBParaSite" id="TTAC_0001031901-mRNA-1"/>
    </source>
</evidence>
<evidence type="ECO:0000256" key="4">
    <source>
        <dbReference type="ARBA" id="ARBA00022679"/>
    </source>
</evidence>